<dbReference type="Proteomes" id="UP001549106">
    <property type="component" value="Unassembled WGS sequence"/>
</dbReference>
<keyword evidence="2" id="KW-1185">Reference proteome</keyword>
<dbReference type="RefSeq" id="WP_257464452.1">
    <property type="nucleotide sequence ID" value="NZ_BAABXP010000002.1"/>
</dbReference>
<evidence type="ECO:0000313" key="1">
    <source>
        <dbReference type="EMBL" id="MET3750137.1"/>
    </source>
</evidence>
<reference evidence="1 2" key="1">
    <citation type="submission" date="2024-06" db="EMBL/GenBank/DDBJ databases">
        <title>Genomic Encyclopedia of Type Strains, Phase IV (KMG-IV): sequencing the most valuable type-strain genomes for metagenomic binning, comparative biology and taxonomic classification.</title>
        <authorList>
            <person name="Goeker M."/>
        </authorList>
    </citation>
    <scope>NUCLEOTIDE SEQUENCE [LARGE SCALE GENOMIC DNA]</scope>
    <source>
        <strain evidence="1 2">DSM 29492</strain>
    </source>
</reference>
<accession>A0ABV2M3S4</accession>
<evidence type="ECO:0000313" key="2">
    <source>
        <dbReference type="Proteomes" id="UP001549106"/>
    </source>
</evidence>
<sequence length="56" mass="6678">MKLNIEEKKILYAFGCENLENTIRRLKWITALTVDTKVKRRILCLARKLDSENVRE</sequence>
<protein>
    <submittedName>
        <fullName evidence="1">Uncharacterized protein</fullName>
    </submittedName>
</protein>
<organism evidence="1 2">
    <name type="scientific">Blautia caecimuris</name>
    <dbReference type="NCBI Taxonomy" id="1796615"/>
    <lineage>
        <taxon>Bacteria</taxon>
        <taxon>Bacillati</taxon>
        <taxon>Bacillota</taxon>
        <taxon>Clostridia</taxon>
        <taxon>Lachnospirales</taxon>
        <taxon>Lachnospiraceae</taxon>
        <taxon>Blautia</taxon>
    </lineage>
</organism>
<proteinExistence type="predicted"/>
<gene>
    <name evidence="1" type="ORF">ABID24_001381</name>
</gene>
<dbReference type="EMBL" id="JBEPMJ010000008">
    <property type="protein sequence ID" value="MET3750137.1"/>
    <property type="molecule type" value="Genomic_DNA"/>
</dbReference>
<comment type="caution">
    <text evidence="1">The sequence shown here is derived from an EMBL/GenBank/DDBJ whole genome shotgun (WGS) entry which is preliminary data.</text>
</comment>
<name>A0ABV2M3S4_9FIRM</name>